<organism evidence="1 3">
    <name type="scientific">Enterococcus durans</name>
    <dbReference type="NCBI Taxonomy" id="53345"/>
    <lineage>
        <taxon>Bacteria</taxon>
        <taxon>Bacillati</taxon>
        <taxon>Bacillota</taxon>
        <taxon>Bacilli</taxon>
        <taxon>Lactobacillales</taxon>
        <taxon>Enterococcaceae</taxon>
        <taxon>Enterococcus</taxon>
    </lineage>
</organism>
<evidence type="ECO:0000313" key="3">
    <source>
        <dbReference type="Proteomes" id="UP000252797"/>
    </source>
</evidence>
<sequence>MTEEWVLSQLDELSRTADYPTKALLHETKQLVIEITERMEQLQGEIDGESWNHQKW</sequence>
<dbReference type="EMBL" id="UGIF01000002">
    <property type="protein sequence ID" value="STP29305.1"/>
    <property type="molecule type" value="Genomic_DNA"/>
</dbReference>
<dbReference type="Proteomes" id="UP000252797">
    <property type="component" value="Unassembled WGS sequence"/>
</dbReference>
<dbReference type="RefSeq" id="WP_174784244.1">
    <property type="nucleotide sequence ID" value="NZ_CABGIZ010000001.1"/>
</dbReference>
<evidence type="ECO:0000313" key="2">
    <source>
        <dbReference type="EMBL" id="STP29305.1"/>
    </source>
</evidence>
<evidence type="ECO:0000313" key="1">
    <source>
        <dbReference type="EMBL" id="RCA12294.1"/>
    </source>
</evidence>
<proteinExistence type="predicted"/>
<dbReference type="STRING" id="53345.LIU_03795"/>
<accession>A0A367CI62</accession>
<gene>
    <name evidence="1" type="ORF">EA71_00501</name>
    <name evidence="2" type="ORF">NCTC8129_01501</name>
</gene>
<name>A0A367CI62_9ENTE</name>
<reference evidence="1 3" key="1">
    <citation type="submission" date="2015-06" db="EMBL/GenBank/DDBJ databases">
        <title>The Genome Sequence of Enterococcus durans 4EA1.</title>
        <authorList>
            <consortium name="The Broad Institute Genomics Platform"/>
            <consortium name="The Broad Institute Genome Sequencing Center for Infectious Disease"/>
            <person name="Earl A.M."/>
            <person name="Van Tyne D."/>
            <person name="Lebreton F."/>
            <person name="Saavedra J.T."/>
            <person name="Gilmore M.S."/>
            <person name="Manson Mcguire A."/>
            <person name="Clock S."/>
            <person name="Crupain M."/>
            <person name="Rangan U."/>
            <person name="Young S."/>
            <person name="Abouelleil A."/>
            <person name="Cao P."/>
            <person name="Chapman S.B."/>
            <person name="Griggs A."/>
            <person name="Priest M."/>
            <person name="Shea T."/>
            <person name="Wortman J."/>
            <person name="Nusbaum C."/>
            <person name="Birren B."/>
        </authorList>
    </citation>
    <scope>NUCLEOTIDE SEQUENCE [LARGE SCALE GENOMIC DNA]</scope>
    <source>
        <strain evidence="1 3">4EA1</strain>
    </source>
</reference>
<protein>
    <submittedName>
        <fullName evidence="1">Uncharacterized protein</fullName>
    </submittedName>
</protein>
<reference evidence="2 4" key="2">
    <citation type="submission" date="2018-06" db="EMBL/GenBank/DDBJ databases">
        <authorList>
            <consortium name="Pathogen Informatics"/>
            <person name="Doyle S."/>
        </authorList>
    </citation>
    <scope>NUCLEOTIDE SEQUENCE [LARGE SCALE GENOMIC DNA]</scope>
    <source>
        <strain evidence="2 4">NCTC8129</strain>
    </source>
</reference>
<dbReference type="Proteomes" id="UP000254070">
    <property type="component" value="Unassembled WGS sequence"/>
</dbReference>
<dbReference type="EMBL" id="LEPB01000001">
    <property type="protein sequence ID" value="RCA12294.1"/>
    <property type="molecule type" value="Genomic_DNA"/>
</dbReference>
<dbReference type="AlphaFoldDB" id="A0A367CI62"/>
<evidence type="ECO:0000313" key="4">
    <source>
        <dbReference type="Proteomes" id="UP000254070"/>
    </source>
</evidence>